<evidence type="ECO:0000256" key="1">
    <source>
        <dbReference type="SAM" id="MobiDB-lite"/>
    </source>
</evidence>
<accession>A0A378I7W2</accession>
<dbReference type="EMBL" id="UGNW01000001">
    <property type="protein sequence ID" value="STX30866.1"/>
    <property type="molecule type" value="Genomic_DNA"/>
</dbReference>
<gene>
    <name evidence="2" type="ORF">Lbir_1678</name>
    <name evidence="3" type="ORF">NCTC12437_00633</name>
</gene>
<feature type="region of interest" description="Disordered" evidence="1">
    <location>
        <begin position="1"/>
        <end position="20"/>
    </location>
</feature>
<dbReference type="Proteomes" id="UP000054735">
    <property type="component" value="Unassembled WGS sequence"/>
</dbReference>
<sequence>MTKETQQGTFELISAASTSSTALSLQQLKKAEEKEAAEEAVKVRCRTCFKEIAPIPRCFGHGGGGGAGGAEADPEAKEAVSGEIELIKIKALVDTDEDLEEDLGFHSENQLSNESFDPELITEMIEDGLLLVDNDRKSMTLTISLQCKPEALSEKQREALKKFIAAIAKEFNAFKKDHHLYDCLEKNNVFSLRISLPTLKLYDEFIKRLANNLVPAPSLRLNEEVKADEADEEEIFNPSPFSTAFKPW</sequence>
<protein>
    <submittedName>
        <fullName evidence="3">Uncharacterized protein</fullName>
    </submittedName>
</protein>
<keyword evidence="4" id="KW-1185">Reference proteome</keyword>
<reference evidence="2 4" key="1">
    <citation type="submission" date="2015-11" db="EMBL/GenBank/DDBJ databases">
        <title>Genomic analysis of 38 Legionella species identifies large and diverse effector repertoires.</title>
        <authorList>
            <person name="Burstein D."/>
            <person name="Amaro F."/>
            <person name="Zusman T."/>
            <person name="Lifshitz Z."/>
            <person name="Cohen O."/>
            <person name="Gilbert J.A."/>
            <person name="Pupko T."/>
            <person name="Shuman H.A."/>
            <person name="Segal G."/>
        </authorList>
    </citation>
    <scope>NUCLEOTIDE SEQUENCE [LARGE SCALE GENOMIC DNA]</scope>
    <source>
        <strain evidence="2 4">CDC#1407-AL-14</strain>
    </source>
</reference>
<evidence type="ECO:0000313" key="5">
    <source>
        <dbReference type="Proteomes" id="UP000255066"/>
    </source>
</evidence>
<evidence type="ECO:0000313" key="3">
    <source>
        <dbReference type="EMBL" id="STX30866.1"/>
    </source>
</evidence>
<dbReference type="AlphaFoldDB" id="A0A378I7W2"/>
<name>A0A378I7W2_9GAMM</name>
<organism evidence="3 5">
    <name type="scientific">Legionella birminghamensis</name>
    <dbReference type="NCBI Taxonomy" id="28083"/>
    <lineage>
        <taxon>Bacteria</taxon>
        <taxon>Pseudomonadati</taxon>
        <taxon>Pseudomonadota</taxon>
        <taxon>Gammaproteobacteria</taxon>
        <taxon>Legionellales</taxon>
        <taxon>Legionellaceae</taxon>
        <taxon>Legionella</taxon>
    </lineage>
</organism>
<evidence type="ECO:0000313" key="4">
    <source>
        <dbReference type="Proteomes" id="UP000054735"/>
    </source>
</evidence>
<proteinExistence type="predicted"/>
<dbReference type="RefSeq" id="WP_058523735.1">
    <property type="nucleotide sequence ID" value="NZ_CAAAHV010000019.1"/>
</dbReference>
<dbReference type="EMBL" id="LNXT01000021">
    <property type="protein sequence ID" value="KTC71526.1"/>
    <property type="molecule type" value="Genomic_DNA"/>
</dbReference>
<evidence type="ECO:0000313" key="2">
    <source>
        <dbReference type="EMBL" id="KTC71526.1"/>
    </source>
</evidence>
<reference evidence="3 5" key="2">
    <citation type="submission" date="2018-06" db="EMBL/GenBank/DDBJ databases">
        <authorList>
            <consortium name="Pathogen Informatics"/>
            <person name="Doyle S."/>
        </authorList>
    </citation>
    <scope>NUCLEOTIDE SEQUENCE [LARGE SCALE GENOMIC DNA]</scope>
    <source>
        <strain evidence="3 5">NCTC12437</strain>
    </source>
</reference>
<dbReference type="Proteomes" id="UP000255066">
    <property type="component" value="Unassembled WGS sequence"/>
</dbReference>
<dbReference type="OrthoDB" id="5653938at2"/>